<evidence type="ECO:0000313" key="14">
    <source>
        <dbReference type="Proteomes" id="UP000260644"/>
    </source>
</evidence>
<dbReference type="InterPro" id="IPR008969">
    <property type="entry name" value="CarboxyPept-like_regulatory"/>
</dbReference>
<proteinExistence type="inferred from homology"/>
<dbReference type="NCBIfam" id="TIGR04057">
    <property type="entry name" value="SusC_RagA_signa"/>
    <property type="match status" value="1"/>
</dbReference>
<dbReference type="NCBIfam" id="TIGR04056">
    <property type="entry name" value="OMP_RagA_SusC"/>
    <property type="match status" value="1"/>
</dbReference>
<dbReference type="InterPro" id="IPR023997">
    <property type="entry name" value="TonB-dep_OMP_SusC/RagA_CS"/>
</dbReference>
<feature type="domain" description="TonB-dependent receptor plug" evidence="12">
    <location>
        <begin position="135"/>
        <end position="239"/>
    </location>
</feature>
<gene>
    <name evidence="13" type="ORF">DVR12_18340</name>
</gene>
<dbReference type="OrthoDB" id="604358at2"/>
<sequence>MKFTKQLLPLLRHCYAFILLCLLPVLANAQTSAPMVKGVIRDEKGAVLIGVNVIAIDVEKKTKSGTLSDEHGNFVFTKLPAGKYTFAFSLIGYEKKEYTGYTISQDSHITLAVKLPQEDKLLSQVVVVGYGTRKKEEITGAVNQAGKEVFQNRPITNVAQGLQGVIPNLNITFSDGRAGRGGNFNLRGTTSINGGGPLILIDGVEGDINMVNPEDVESVSVLKDAASAAIYGARAAFGVILVTTKKGANGKVNIHYSNSLGYSSPMGIPKVIKDPLAAATIQNEAYRGYAGTDSPDMLQVIDYLKQRQADPSLPALGIDVPNNKWIRGGNTDWYSEFFNDKQPFAKNFLSISGGNEKINYYISGGAQSQDGTFRVATDKYKRYNFRSRLEFQATDWLKVYTNSEYDNGKNDAPNNFVNGNFNAYRYLSLFANPYEVVKTPNGNWTQAGMLVFGSLVDGGREIQTRQIFRNTAGFKTNFFDNTLRINGDATLVQNQNRYERKARQLKYENVPGNVAAYSNQDFYYSSFDENIYSAINLYAEYERHLGKHNIDFLAGYNQEQSTAKWFYASGNNNISDNYGSLNLTTGEKKLGDDYNAWAIRGLFYRASYNFNRRYFVEANGRYDGTSRFPSGNRFGFFPSVSAGWLVSEENFFSVLKPTVNSLKLRASYGSLGNQQTGNYSYYSLMNVSTAGAVLDGTKQLVTYAPGLVARSLTWESARTLDFGMDMGLLNNRLEIGADWYNRQTINMLTKSKSLPAVLGTGEPRTNAADLSTKGWELSMKWKDELKVAGKPFGYNVAVVLADSRSSITRYDNPSKYLGDYYEGQRLGEIWGYVTEGFFQTDDEYKNHADQKKVSAIPYKVSGHPLAGDIKFKDIDNNGEINNGKNTYDDPGDMMVIGNTTPRYSYGVNLGANYSNFDLNVFFQGIGKKDFWPGSESGNFWGFYNRWNQPVYEHIYNNYWTPEHTDAYFPRLRAYQALNGGNALTVAQTRYLQNAAYLRLKNVSLGYTIPNRITKLAKIDRVRVYFSGQNLFTWTKLSKAFDPEAIGDDPDAAGNGNGFVYPLQRTYTFGLDINF</sequence>
<evidence type="ECO:0000256" key="10">
    <source>
        <dbReference type="SAM" id="SignalP"/>
    </source>
</evidence>
<dbReference type="Proteomes" id="UP000260644">
    <property type="component" value="Unassembled WGS sequence"/>
</dbReference>
<dbReference type="AlphaFoldDB" id="A0A3E1Y6F4"/>
<keyword evidence="6 8" id="KW-0472">Membrane</keyword>
<dbReference type="InterPro" id="IPR036942">
    <property type="entry name" value="Beta-barrel_TonB_sf"/>
</dbReference>
<name>A0A3E1Y6F4_9BACT</name>
<feature type="signal peptide" evidence="10">
    <location>
        <begin position="1"/>
        <end position="29"/>
    </location>
</feature>
<dbReference type="InterPro" id="IPR039426">
    <property type="entry name" value="TonB-dep_rcpt-like"/>
</dbReference>
<dbReference type="GO" id="GO:0009279">
    <property type="term" value="C:cell outer membrane"/>
    <property type="evidence" value="ECO:0007669"/>
    <property type="project" value="UniProtKB-SubCell"/>
</dbReference>
<dbReference type="SUPFAM" id="SSF49464">
    <property type="entry name" value="Carboxypeptidase regulatory domain-like"/>
    <property type="match status" value="1"/>
</dbReference>
<protein>
    <submittedName>
        <fullName evidence="13">TonB-dependent receptor</fullName>
    </submittedName>
</protein>
<keyword evidence="7 8" id="KW-0998">Cell outer membrane</keyword>
<evidence type="ECO:0000256" key="8">
    <source>
        <dbReference type="PROSITE-ProRule" id="PRU01360"/>
    </source>
</evidence>
<dbReference type="RefSeq" id="WP_116977246.1">
    <property type="nucleotide sequence ID" value="NZ_QPMM01000010.1"/>
</dbReference>
<evidence type="ECO:0000256" key="4">
    <source>
        <dbReference type="ARBA" id="ARBA00022692"/>
    </source>
</evidence>
<keyword evidence="14" id="KW-1185">Reference proteome</keyword>
<dbReference type="InterPro" id="IPR023996">
    <property type="entry name" value="TonB-dep_OMP_SusC/RagA"/>
</dbReference>
<comment type="caution">
    <text evidence="13">The sequence shown here is derived from an EMBL/GenBank/DDBJ whole genome shotgun (WGS) entry which is preliminary data.</text>
</comment>
<organism evidence="13 14">
    <name type="scientific">Chitinophaga silvatica</name>
    <dbReference type="NCBI Taxonomy" id="2282649"/>
    <lineage>
        <taxon>Bacteria</taxon>
        <taxon>Pseudomonadati</taxon>
        <taxon>Bacteroidota</taxon>
        <taxon>Chitinophagia</taxon>
        <taxon>Chitinophagales</taxon>
        <taxon>Chitinophagaceae</taxon>
        <taxon>Chitinophaga</taxon>
    </lineage>
</organism>
<comment type="subcellular location">
    <subcellularLocation>
        <location evidence="1 8">Cell outer membrane</location>
        <topology evidence="1 8">Multi-pass membrane protein</topology>
    </subcellularLocation>
</comment>
<dbReference type="EMBL" id="QPMM01000010">
    <property type="protein sequence ID" value="RFS20526.1"/>
    <property type="molecule type" value="Genomic_DNA"/>
</dbReference>
<dbReference type="Pfam" id="PF00593">
    <property type="entry name" value="TonB_dep_Rec_b-barrel"/>
    <property type="match status" value="1"/>
</dbReference>
<dbReference type="Gene3D" id="2.40.170.20">
    <property type="entry name" value="TonB-dependent receptor, beta-barrel domain"/>
    <property type="match status" value="1"/>
</dbReference>
<feature type="chain" id="PRO_5017604030" evidence="10">
    <location>
        <begin position="30"/>
        <end position="1074"/>
    </location>
</feature>
<dbReference type="Gene3D" id="2.170.130.10">
    <property type="entry name" value="TonB-dependent receptor, plug domain"/>
    <property type="match status" value="1"/>
</dbReference>
<dbReference type="InterPro" id="IPR037066">
    <property type="entry name" value="Plug_dom_sf"/>
</dbReference>
<keyword evidence="13" id="KW-0675">Receptor</keyword>
<reference evidence="13 14" key="1">
    <citation type="submission" date="2018-07" db="EMBL/GenBank/DDBJ databases">
        <title>Chitinophaga K2CV101002-2 sp. nov., isolated from a monsoon evergreen broad-leaved forest soil.</title>
        <authorList>
            <person name="Lv Y."/>
        </authorList>
    </citation>
    <scope>NUCLEOTIDE SEQUENCE [LARGE SCALE GENOMIC DNA]</scope>
    <source>
        <strain evidence="13 14">GDMCC 1.1288</strain>
    </source>
</reference>
<evidence type="ECO:0000256" key="6">
    <source>
        <dbReference type="ARBA" id="ARBA00023136"/>
    </source>
</evidence>
<dbReference type="Pfam" id="PF13620">
    <property type="entry name" value="CarboxypepD_reg"/>
    <property type="match status" value="1"/>
</dbReference>
<feature type="domain" description="TonB-dependent receptor-like beta-barrel" evidence="11">
    <location>
        <begin position="410"/>
        <end position="1030"/>
    </location>
</feature>
<dbReference type="InterPro" id="IPR000531">
    <property type="entry name" value="Beta-barrel_TonB"/>
</dbReference>
<dbReference type="SUPFAM" id="SSF56935">
    <property type="entry name" value="Porins"/>
    <property type="match status" value="1"/>
</dbReference>
<dbReference type="PROSITE" id="PS52016">
    <property type="entry name" value="TONB_DEPENDENT_REC_3"/>
    <property type="match status" value="1"/>
</dbReference>
<evidence type="ECO:0000256" key="3">
    <source>
        <dbReference type="ARBA" id="ARBA00022452"/>
    </source>
</evidence>
<evidence type="ECO:0000259" key="11">
    <source>
        <dbReference type="Pfam" id="PF00593"/>
    </source>
</evidence>
<keyword evidence="4 8" id="KW-0812">Transmembrane</keyword>
<evidence type="ECO:0000256" key="9">
    <source>
        <dbReference type="RuleBase" id="RU003357"/>
    </source>
</evidence>
<accession>A0A3E1Y6F4</accession>
<dbReference type="Pfam" id="PF07715">
    <property type="entry name" value="Plug"/>
    <property type="match status" value="1"/>
</dbReference>
<comment type="similarity">
    <text evidence="8 9">Belongs to the TonB-dependent receptor family.</text>
</comment>
<keyword evidence="10" id="KW-0732">Signal</keyword>
<keyword evidence="2 8" id="KW-0813">Transport</keyword>
<evidence type="ECO:0000259" key="12">
    <source>
        <dbReference type="Pfam" id="PF07715"/>
    </source>
</evidence>
<evidence type="ECO:0000256" key="5">
    <source>
        <dbReference type="ARBA" id="ARBA00023077"/>
    </source>
</evidence>
<evidence type="ECO:0000256" key="2">
    <source>
        <dbReference type="ARBA" id="ARBA00022448"/>
    </source>
</evidence>
<keyword evidence="5 9" id="KW-0798">TonB box</keyword>
<dbReference type="InterPro" id="IPR012910">
    <property type="entry name" value="Plug_dom"/>
</dbReference>
<keyword evidence="3 8" id="KW-1134">Transmembrane beta strand</keyword>
<evidence type="ECO:0000313" key="13">
    <source>
        <dbReference type="EMBL" id="RFS20526.1"/>
    </source>
</evidence>
<evidence type="ECO:0000256" key="1">
    <source>
        <dbReference type="ARBA" id="ARBA00004571"/>
    </source>
</evidence>
<dbReference type="Gene3D" id="2.60.40.1120">
    <property type="entry name" value="Carboxypeptidase-like, regulatory domain"/>
    <property type="match status" value="1"/>
</dbReference>
<evidence type="ECO:0000256" key="7">
    <source>
        <dbReference type="ARBA" id="ARBA00023237"/>
    </source>
</evidence>